<dbReference type="Proteomes" id="UP000075420">
    <property type="component" value="Unassembled WGS sequence"/>
</dbReference>
<accession>A0A150PT17</accession>
<evidence type="ECO:0008006" key="4">
    <source>
        <dbReference type="Google" id="ProtNLM"/>
    </source>
</evidence>
<protein>
    <recommendedName>
        <fullName evidence="4">DUF2345 domain-containing protein</fullName>
    </recommendedName>
</protein>
<reference evidence="2 3" key="1">
    <citation type="submission" date="2014-02" db="EMBL/GenBank/DDBJ databases">
        <title>The small core and large imbalanced accessory genome model reveals a collaborative survival strategy of Sorangium cellulosum strains in nature.</title>
        <authorList>
            <person name="Han K."/>
            <person name="Peng R."/>
            <person name="Blom J."/>
            <person name="Li Y.-Z."/>
        </authorList>
    </citation>
    <scope>NUCLEOTIDE SEQUENCE [LARGE SCALE GENOMIC DNA]</scope>
    <source>
        <strain evidence="2 3">So0157-25</strain>
    </source>
</reference>
<comment type="caution">
    <text evidence="2">The sequence shown here is derived from an EMBL/GenBank/DDBJ whole genome shotgun (WGS) entry which is preliminary data.</text>
</comment>
<evidence type="ECO:0000313" key="3">
    <source>
        <dbReference type="Proteomes" id="UP000075420"/>
    </source>
</evidence>
<feature type="region of interest" description="Disordered" evidence="1">
    <location>
        <begin position="1"/>
        <end position="28"/>
    </location>
</feature>
<name>A0A150PT17_SORCE</name>
<dbReference type="AlphaFoldDB" id="A0A150PT17"/>
<organism evidence="2 3">
    <name type="scientific">Sorangium cellulosum</name>
    <name type="common">Polyangium cellulosum</name>
    <dbReference type="NCBI Taxonomy" id="56"/>
    <lineage>
        <taxon>Bacteria</taxon>
        <taxon>Pseudomonadati</taxon>
        <taxon>Myxococcota</taxon>
        <taxon>Polyangia</taxon>
        <taxon>Polyangiales</taxon>
        <taxon>Polyangiaceae</taxon>
        <taxon>Sorangium</taxon>
    </lineage>
</organism>
<sequence length="157" mass="16019">MSAHDPEGSAPPDAPPDAAPDAAPDAEVGAASRTLTLAHGHSLLVEGGQERNRLQLVDPSGAAHLEISIGPEGIRLEVRGAGLSLATTGALAIEADSVSLHGKNGISLTTEGDARVEAAGRLETVGRSQLIRSARGNVRIQANDDVEVTGERVRLGS</sequence>
<dbReference type="EMBL" id="JELY01000575">
    <property type="protein sequence ID" value="KYF58891.1"/>
    <property type="molecule type" value="Genomic_DNA"/>
</dbReference>
<evidence type="ECO:0000313" key="2">
    <source>
        <dbReference type="EMBL" id="KYF58891.1"/>
    </source>
</evidence>
<evidence type="ECO:0000256" key="1">
    <source>
        <dbReference type="SAM" id="MobiDB-lite"/>
    </source>
</evidence>
<gene>
    <name evidence="2" type="ORF">BE08_36180</name>
</gene>
<proteinExistence type="predicted"/>